<evidence type="ECO:0000256" key="1">
    <source>
        <dbReference type="SAM" id="MobiDB-lite"/>
    </source>
</evidence>
<keyword evidence="3" id="KW-1185">Reference proteome</keyword>
<protein>
    <submittedName>
        <fullName evidence="2">Uncharacterized protein</fullName>
    </submittedName>
</protein>
<accession>A0A238KXY9</accession>
<organism evidence="2 3">
    <name type="scientific">Pelagimonas varians</name>
    <dbReference type="NCBI Taxonomy" id="696760"/>
    <lineage>
        <taxon>Bacteria</taxon>
        <taxon>Pseudomonadati</taxon>
        <taxon>Pseudomonadota</taxon>
        <taxon>Alphaproteobacteria</taxon>
        <taxon>Rhodobacterales</taxon>
        <taxon>Roseobacteraceae</taxon>
        <taxon>Pelagimonas</taxon>
    </lineage>
</organism>
<evidence type="ECO:0000313" key="2">
    <source>
        <dbReference type="EMBL" id="SMX47704.1"/>
    </source>
</evidence>
<sequence length="62" mass="6756">MKLPSGCDQYTRDVEGELIQTTLPSKKNHPNTPNRPSAAQVPNQQKDGGVNDQVLTQENPAV</sequence>
<feature type="compositionally biased region" description="Polar residues" evidence="1">
    <location>
        <begin position="21"/>
        <end position="46"/>
    </location>
</feature>
<evidence type="ECO:0000313" key="3">
    <source>
        <dbReference type="Proteomes" id="UP000220836"/>
    </source>
</evidence>
<proteinExistence type="predicted"/>
<feature type="region of interest" description="Disordered" evidence="1">
    <location>
        <begin position="21"/>
        <end position="62"/>
    </location>
</feature>
<reference evidence="2 3" key="1">
    <citation type="submission" date="2017-05" db="EMBL/GenBank/DDBJ databases">
        <authorList>
            <person name="Song R."/>
            <person name="Chenine A.L."/>
            <person name="Ruprecht R.M."/>
        </authorList>
    </citation>
    <scope>NUCLEOTIDE SEQUENCE [LARGE SCALE GENOMIC DNA]</scope>
    <source>
        <strain evidence="2 3">CECT 8663</strain>
    </source>
</reference>
<feature type="compositionally biased region" description="Polar residues" evidence="1">
    <location>
        <begin position="53"/>
        <end position="62"/>
    </location>
</feature>
<name>A0A238KXY9_9RHOB</name>
<dbReference type="EMBL" id="FXYH01000015">
    <property type="protein sequence ID" value="SMX47704.1"/>
    <property type="molecule type" value="Genomic_DNA"/>
</dbReference>
<gene>
    <name evidence="2" type="ORF">PEV8663_03617</name>
</gene>
<dbReference type="AlphaFoldDB" id="A0A238KXY9"/>
<dbReference type="Proteomes" id="UP000220836">
    <property type="component" value="Unassembled WGS sequence"/>
</dbReference>